<dbReference type="AlphaFoldDB" id="A0A3A1QVX0"/>
<evidence type="ECO:0000313" key="2">
    <source>
        <dbReference type="Proteomes" id="UP000265801"/>
    </source>
</evidence>
<name>A0A3A1QVX0_9BACI</name>
<evidence type="ECO:0000313" key="1">
    <source>
        <dbReference type="EMBL" id="RIW32288.1"/>
    </source>
</evidence>
<protein>
    <submittedName>
        <fullName evidence="1">Uncharacterized protein</fullName>
    </submittedName>
</protein>
<dbReference type="Proteomes" id="UP000265801">
    <property type="component" value="Unassembled WGS sequence"/>
</dbReference>
<dbReference type="EMBL" id="QXIR01000018">
    <property type="protein sequence ID" value="RIW32288.1"/>
    <property type="molecule type" value="Genomic_DNA"/>
</dbReference>
<comment type="caution">
    <text evidence="1">The sequence shown here is derived from an EMBL/GenBank/DDBJ whole genome shotgun (WGS) entry which is preliminary data.</text>
</comment>
<sequence length="115" mass="13586">MSYSSITGTLMKLLIRIIARSRTNSNIHRFCSRNYELHTSKGIELSPKEYIRKENIEYIRIKDSSIVETDNNIGLFTYQPHLFTNRLLLKALFVNFVAIYYKFKYYPGNSPKNPR</sequence>
<keyword evidence="2" id="KW-1185">Reference proteome</keyword>
<reference evidence="1 2" key="1">
    <citation type="submission" date="2018-09" db="EMBL/GenBank/DDBJ databases">
        <title>Bacillus saliacetes sp. nov., isolated from Thai shrimp paste (Ka-pi).</title>
        <authorList>
            <person name="Daroonpunt R."/>
            <person name="Tanasupawat S."/>
            <person name="Yiamsombut S."/>
        </authorList>
    </citation>
    <scope>NUCLEOTIDE SEQUENCE [LARGE SCALE GENOMIC DNA]</scope>
    <source>
        <strain evidence="1 2">SKP7-4</strain>
    </source>
</reference>
<organism evidence="1 2">
    <name type="scientific">Bacillus salacetis</name>
    <dbReference type="NCBI Taxonomy" id="2315464"/>
    <lineage>
        <taxon>Bacteria</taxon>
        <taxon>Bacillati</taxon>
        <taxon>Bacillota</taxon>
        <taxon>Bacilli</taxon>
        <taxon>Bacillales</taxon>
        <taxon>Bacillaceae</taxon>
        <taxon>Bacillus</taxon>
    </lineage>
</organism>
<proteinExistence type="predicted"/>
<gene>
    <name evidence="1" type="ORF">D3H55_13510</name>
</gene>
<accession>A0A3A1QVX0</accession>